<accession>A0A060T752</accession>
<keyword evidence="2" id="KW-0413">Isomerase</keyword>
<reference evidence="3" key="1">
    <citation type="submission" date="2014-02" db="EMBL/GenBank/DDBJ databases">
        <authorList>
            <person name="Genoscope - CEA"/>
        </authorList>
    </citation>
    <scope>NUCLEOTIDE SEQUENCE</scope>
    <source>
        <strain evidence="3">LS3</strain>
    </source>
</reference>
<proteinExistence type="inferred from homology"/>
<sequence>MTTEILQETKVDNARNSIEWSTLHLSLTPPHRLPLTVMRAGTSRGLFLHRNALPHDIKDWKPVLLAAIGSIGNDERQLDGLGGGTSTTSKVAVISKSKIQGIDIEYTFIQLGVGEEIMDMTGTCGNMLSGVGPFALDEGLVTPTPGQREMTISIWDTNTRTKIFETFEVTRYGKYQPNGDTYISGVKRPGSAVKIQYLDPAGSVTNQLFPSGARQQVLLDESSVKATLIDVVNPFIFVDWRSLPETIRSAEPNDEKVLQFIERVRRAGAVEFGLAQNIEKAAMIRATPKIAVIKPVDDSVGDIFVTAYTMGQLHPALQLSGTACLAAAMRLNNTVPSEIYRIKARAQDKSITIVHRQGPISAIVDGDGDSIKSVSVIRTARRLFEGYYVL</sequence>
<dbReference type="GO" id="GO:0016853">
    <property type="term" value="F:isomerase activity"/>
    <property type="evidence" value="ECO:0007669"/>
    <property type="project" value="UniProtKB-KW"/>
</dbReference>
<gene>
    <name evidence="3" type="ORF">GNLVRS02_ARAD1C18238g</name>
</gene>
<reference evidence="3" key="2">
    <citation type="submission" date="2014-06" db="EMBL/GenBank/DDBJ databases">
        <title>The complete genome of Blastobotrys (Arxula) adeninivorans LS3 - a yeast of biotechnological interest.</title>
        <authorList>
            <person name="Kunze G."/>
            <person name="Gaillardin C."/>
            <person name="Czernicka M."/>
            <person name="Durrens P."/>
            <person name="Martin T."/>
            <person name="Boer E."/>
            <person name="Gabaldon T."/>
            <person name="Cruz J."/>
            <person name="Talla E."/>
            <person name="Marck C."/>
            <person name="Goffeau A."/>
            <person name="Barbe V."/>
            <person name="Baret P."/>
            <person name="Baronian K."/>
            <person name="Beier S."/>
            <person name="Bleykasten C."/>
            <person name="Bode R."/>
            <person name="Casaregola S."/>
            <person name="Despons L."/>
            <person name="Fairhead C."/>
            <person name="Giersberg M."/>
            <person name="Gierski P."/>
            <person name="Hahnel U."/>
            <person name="Hartmann A."/>
            <person name="Jankowska D."/>
            <person name="Jubin C."/>
            <person name="Jung P."/>
            <person name="Lafontaine I."/>
            <person name="Leh-Louis V."/>
            <person name="Lemaire M."/>
            <person name="Marcet-Houben M."/>
            <person name="Mascher M."/>
            <person name="Morel G."/>
            <person name="Richard G.-F."/>
            <person name="Riechen J."/>
            <person name="Sacerdot C."/>
            <person name="Sarkar A."/>
            <person name="Savel G."/>
            <person name="Schacherer J."/>
            <person name="Sherman D."/>
            <person name="Straub M.-L."/>
            <person name="Stein N."/>
            <person name="Thierry A."/>
            <person name="Trautwein-Schult A."/>
            <person name="Westhof E."/>
            <person name="Worch S."/>
            <person name="Dujon B."/>
            <person name="Souciet J.-L."/>
            <person name="Wincker P."/>
            <person name="Scholz U."/>
            <person name="Neuveglise N."/>
        </authorList>
    </citation>
    <scope>NUCLEOTIDE SEQUENCE</scope>
    <source>
        <strain evidence="3">LS3</strain>
    </source>
</reference>
<protein>
    <submittedName>
        <fullName evidence="3">ARAD1C18238p</fullName>
    </submittedName>
</protein>
<evidence type="ECO:0000256" key="2">
    <source>
        <dbReference type="ARBA" id="ARBA00023235"/>
    </source>
</evidence>
<dbReference type="PANTHER" id="PTHR43709">
    <property type="entry name" value="ACONITATE ISOMERASE-RELATED"/>
    <property type="match status" value="1"/>
</dbReference>
<name>A0A060T752_BLAAD</name>
<dbReference type="Gene3D" id="3.10.310.10">
    <property type="entry name" value="Diaminopimelate Epimerase, Chain A, domain 1"/>
    <property type="match status" value="2"/>
</dbReference>
<dbReference type="Pfam" id="PF04303">
    <property type="entry name" value="PrpF"/>
    <property type="match status" value="1"/>
</dbReference>
<dbReference type="InterPro" id="IPR007400">
    <property type="entry name" value="PrpF-like"/>
</dbReference>
<dbReference type="PANTHER" id="PTHR43709:SF2">
    <property type="entry name" value="DUF453 DOMAIN PROTEIN (AFU_ORTHOLOGUE AFUA_6G00360)"/>
    <property type="match status" value="1"/>
</dbReference>
<dbReference type="AlphaFoldDB" id="A0A060T752"/>
<dbReference type="PhylomeDB" id="A0A060T752"/>
<evidence type="ECO:0000313" key="3">
    <source>
        <dbReference type="EMBL" id="CDP34687.1"/>
    </source>
</evidence>
<dbReference type="SUPFAM" id="SSF54506">
    <property type="entry name" value="Diaminopimelate epimerase-like"/>
    <property type="match status" value="2"/>
</dbReference>
<comment type="similarity">
    <text evidence="1">Belongs to the PrpF family.</text>
</comment>
<organism evidence="3">
    <name type="scientific">Blastobotrys adeninivorans</name>
    <name type="common">Yeast</name>
    <name type="synonym">Arxula adeninivorans</name>
    <dbReference type="NCBI Taxonomy" id="409370"/>
    <lineage>
        <taxon>Eukaryota</taxon>
        <taxon>Fungi</taxon>
        <taxon>Dikarya</taxon>
        <taxon>Ascomycota</taxon>
        <taxon>Saccharomycotina</taxon>
        <taxon>Dipodascomycetes</taxon>
        <taxon>Dipodascales</taxon>
        <taxon>Trichomonascaceae</taxon>
        <taxon>Blastobotrys</taxon>
    </lineage>
</organism>
<evidence type="ECO:0000256" key="1">
    <source>
        <dbReference type="ARBA" id="ARBA00007673"/>
    </source>
</evidence>
<dbReference type="EMBL" id="HG937693">
    <property type="protein sequence ID" value="CDP34687.1"/>
    <property type="molecule type" value="Genomic_DNA"/>
</dbReference>